<sequence length="708" mass="82928">MKKQLPAKQQKQKSKYEVVESDSSSSDGSLNGSELQPSLGPELMRVQSLHLDWKLDFQTGTLSGHVVLGIERLESSVTQLTLNTSDLDIYTVRDAKTGKPLLYNTSSVQQVSINLTQPLRESNTCWVKIVYRKTEKDKISLSRPNTSTKDLVYWNFSTIKSWFPYVNNWDNKVLFSAVIHTSRNLTVLMSAKRVSSNRDKLQFINPHPILLSDVAIVIGMFSETKVSDQLTIYSQTKMSENHMDAFNQIPTYIEQFEQIVGDNVWDDYSIVLMLDTANTSTYPYLYLYPKEMLLDDYLSPKVILDSLSQNWFRNVIRVVEPKKDWLNQCFSIYIGRKILSKLGEDIEKDLYAGAHAVYKQFKKRKVPLVRALDIKPNRDSEEIVTEKLYIFLMIIEHYGSKYGEFDEFIKRYYEENKLQSVTSDTFANCILKYLTLRYNGEEANFSLENIKMWINDKAPIPLEFFQSVHEFHLVDVVHWLLFINDDNNKTQTYAIPWHNKEESSSMQALEHEEEKEICDDKLYYFSNDVSNTEPDMIEEEQYQLPDTNVSGPLIYLTPNFVNHRERKLKLLKALQSYDAEVESPIRFKIGIFNLLLRLGLNCDQDKDIKFEFLKLSIANRWCPQLLQIKLFVSKTLNTEHLIDIMRDMLKWQQESDKNRKDVDYKYTPMRKQIIIKCDEKLSELLAVEKEHLPEKKKHQRKRNKPAKK</sequence>
<name>A0A8D8TAV7_9HEMI</name>
<dbReference type="SUPFAM" id="SSF55486">
    <property type="entry name" value="Metalloproteases ('zincins'), catalytic domain"/>
    <property type="match status" value="1"/>
</dbReference>
<dbReference type="SUPFAM" id="SSF63737">
    <property type="entry name" value="Leukotriene A4 hydrolase N-terminal domain"/>
    <property type="match status" value="1"/>
</dbReference>
<dbReference type="PANTHER" id="PTHR45726">
    <property type="entry name" value="LEUKOTRIENE A-4 HYDROLASE"/>
    <property type="match status" value="1"/>
</dbReference>
<organism evidence="2">
    <name type="scientific">Cacopsylla melanoneura</name>
    <dbReference type="NCBI Taxonomy" id="428564"/>
    <lineage>
        <taxon>Eukaryota</taxon>
        <taxon>Metazoa</taxon>
        <taxon>Ecdysozoa</taxon>
        <taxon>Arthropoda</taxon>
        <taxon>Hexapoda</taxon>
        <taxon>Insecta</taxon>
        <taxon>Pterygota</taxon>
        <taxon>Neoptera</taxon>
        <taxon>Paraneoptera</taxon>
        <taxon>Hemiptera</taxon>
        <taxon>Sternorrhyncha</taxon>
        <taxon>Psylloidea</taxon>
        <taxon>Psyllidae</taxon>
        <taxon>Psyllinae</taxon>
        <taxon>Cacopsylla</taxon>
    </lineage>
</organism>
<protein>
    <submittedName>
        <fullName evidence="2">Aminopeptidase B</fullName>
    </submittedName>
</protein>
<keyword evidence="2" id="KW-0645">Protease</keyword>
<dbReference type="EMBL" id="HBUF01267593">
    <property type="protein sequence ID" value="CAG6684503.1"/>
    <property type="molecule type" value="Transcribed_RNA"/>
</dbReference>
<dbReference type="AlphaFoldDB" id="A0A8D8TAV7"/>
<feature type="compositionally biased region" description="Low complexity" evidence="1">
    <location>
        <begin position="21"/>
        <end position="35"/>
    </location>
</feature>
<dbReference type="InterPro" id="IPR034015">
    <property type="entry name" value="M1_LTA4H"/>
</dbReference>
<dbReference type="InterPro" id="IPR027268">
    <property type="entry name" value="Peptidase_M4/M1_CTD_sf"/>
</dbReference>
<dbReference type="EMBL" id="HBUF01267594">
    <property type="protein sequence ID" value="CAG6684504.1"/>
    <property type="molecule type" value="Transcribed_RNA"/>
</dbReference>
<dbReference type="Gene3D" id="1.10.390.10">
    <property type="entry name" value="Neutral Protease Domain 2"/>
    <property type="match status" value="1"/>
</dbReference>
<dbReference type="GO" id="GO:0004177">
    <property type="term" value="F:aminopeptidase activity"/>
    <property type="evidence" value="ECO:0007669"/>
    <property type="project" value="UniProtKB-KW"/>
</dbReference>
<feature type="region of interest" description="Disordered" evidence="1">
    <location>
        <begin position="1"/>
        <end position="37"/>
    </location>
</feature>
<keyword evidence="2" id="KW-0031">Aminopeptidase</keyword>
<accession>A0A8D8TAV7</accession>
<evidence type="ECO:0000256" key="1">
    <source>
        <dbReference type="SAM" id="MobiDB-lite"/>
    </source>
</evidence>
<feature type="compositionally biased region" description="Basic residues" evidence="1">
    <location>
        <begin position="1"/>
        <end position="13"/>
    </location>
</feature>
<dbReference type="Gene3D" id="2.60.40.1730">
    <property type="entry name" value="tricorn interacting facor f3 domain"/>
    <property type="match status" value="1"/>
</dbReference>
<keyword evidence="2" id="KW-0378">Hydrolase</keyword>
<dbReference type="PANTHER" id="PTHR45726:SF3">
    <property type="entry name" value="LEUKOTRIENE A-4 HYDROLASE"/>
    <property type="match status" value="1"/>
</dbReference>
<dbReference type="InterPro" id="IPR042097">
    <property type="entry name" value="Aminopeptidase_N-like_N_sf"/>
</dbReference>
<proteinExistence type="predicted"/>
<reference evidence="2" key="1">
    <citation type="submission" date="2021-05" db="EMBL/GenBank/DDBJ databases">
        <authorList>
            <person name="Alioto T."/>
            <person name="Alioto T."/>
            <person name="Gomez Garrido J."/>
        </authorList>
    </citation>
    <scope>NUCLEOTIDE SEQUENCE</scope>
</reference>
<evidence type="ECO:0000313" key="2">
    <source>
        <dbReference type="EMBL" id="CAG6684503.1"/>
    </source>
</evidence>